<dbReference type="Proteomes" id="UP001165143">
    <property type="component" value="Unassembled WGS sequence"/>
</dbReference>
<accession>A0A9W6PFE2</accession>
<name>A0A9W6PFE2_9ACTN</name>
<dbReference type="AlphaFoldDB" id="A0A9W6PFE2"/>
<sequence length="315" mass="34790">MRFLLAPKVGRRQLPVKSPLRYSCFAPLSGEGIKMHEELERVAGVAVPIERAKAAIALMADYQNRVVELSRVRREAIEEASASGMSQTEIAALLGVSRGRVGQLASAGPAPERAFFGLGPMTVALGGKYEAGKSPDQNPSEVVTREDLKNYEHLRKLFAGLKLDSDYEVVPPSGIVNLNREHLVVVCGPRLSPIIAQVLEGDDNLRFRKDRAWHLVDLRTETEHRSPLDEGGTAGDVGYLARLPRLDGKGTFLYIAGIHSIGANGVVHYLENHLGELYRDVRTKRFSTLISCRYDPETLDVLESTRITPIYRHEG</sequence>
<comment type="caution">
    <text evidence="1">The sequence shown here is derived from an EMBL/GenBank/DDBJ whole genome shotgun (WGS) entry which is preliminary data.</text>
</comment>
<dbReference type="SUPFAM" id="SSF88659">
    <property type="entry name" value="Sigma3 and sigma4 domains of RNA polymerase sigma factors"/>
    <property type="match status" value="1"/>
</dbReference>
<evidence type="ECO:0008006" key="3">
    <source>
        <dbReference type="Google" id="ProtNLM"/>
    </source>
</evidence>
<reference evidence="1" key="1">
    <citation type="submission" date="2023-02" db="EMBL/GenBank/DDBJ databases">
        <title>Kitasatospora phosalacinea NBRC 14362.</title>
        <authorList>
            <person name="Ichikawa N."/>
            <person name="Sato H."/>
            <person name="Tonouchi N."/>
        </authorList>
    </citation>
    <scope>NUCLEOTIDE SEQUENCE</scope>
    <source>
        <strain evidence="1">NBRC 14362</strain>
    </source>
</reference>
<gene>
    <name evidence="1" type="ORF">Kpho01_18770</name>
</gene>
<proteinExistence type="predicted"/>
<dbReference type="EMBL" id="BSRX01000009">
    <property type="protein sequence ID" value="GLW53866.1"/>
    <property type="molecule type" value="Genomic_DNA"/>
</dbReference>
<evidence type="ECO:0000313" key="1">
    <source>
        <dbReference type="EMBL" id="GLW53866.1"/>
    </source>
</evidence>
<dbReference type="InterPro" id="IPR013324">
    <property type="entry name" value="RNA_pol_sigma_r3/r4-like"/>
</dbReference>
<evidence type="ECO:0000313" key="2">
    <source>
        <dbReference type="Proteomes" id="UP001165143"/>
    </source>
</evidence>
<organism evidence="1 2">
    <name type="scientific">Kitasatospora phosalacinea</name>
    <dbReference type="NCBI Taxonomy" id="2065"/>
    <lineage>
        <taxon>Bacteria</taxon>
        <taxon>Bacillati</taxon>
        <taxon>Actinomycetota</taxon>
        <taxon>Actinomycetes</taxon>
        <taxon>Kitasatosporales</taxon>
        <taxon>Streptomycetaceae</taxon>
        <taxon>Kitasatospora</taxon>
    </lineage>
</organism>
<protein>
    <recommendedName>
        <fullName evidence="3">Sigma-70 family RNA polymerase sigma factor</fullName>
    </recommendedName>
</protein>